<evidence type="ECO:0000313" key="3">
    <source>
        <dbReference type="EMBL" id="KAK1321506.1"/>
    </source>
</evidence>
<feature type="compositionally biased region" description="Polar residues" evidence="2">
    <location>
        <begin position="61"/>
        <end position="74"/>
    </location>
</feature>
<feature type="region of interest" description="Disordered" evidence="2">
    <location>
        <begin position="604"/>
        <end position="656"/>
    </location>
</feature>
<dbReference type="EMBL" id="JAUJYO010000003">
    <property type="protein sequence ID" value="KAK1321506.1"/>
    <property type="molecule type" value="Genomic_DNA"/>
</dbReference>
<dbReference type="InterPro" id="IPR003409">
    <property type="entry name" value="MORN"/>
</dbReference>
<feature type="region of interest" description="Disordered" evidence="2">
    <location>
        <begin position="1"/>
        <end position="24"/>
    </location>
</feature>
<accession>A0AAV9F6T3</accession>
<dbReference type="PANTHER" id="PTHR43215">
    <property type="entry name" value="RADIAL SPOKE HEAD 1 HOMOLOG"/>
    <property type="match status" value="1"/>
</dbReference>
<dbReference type="GO" id="GO:0009707">
    <property type="term" value="C:chloroplast outer membrane"/>
    <property type="evidence" value="ECO:0007669"/>
    <property type="project" value="TreeGrafter"/>
</dbReference>
<dbReference type="InterPro" id="IPR002908">
    <property type="entry name" value="Frataxin/CyaY"/>
</dbReference>
<dbReference type="PROSITE" id="PS50810">
    <property type="entry name" value="FRATAXIN_2"/>
    <property type="match status" value="1"/>
</dbReference>
<evidence type="ECO:0000256" key="1">
    <source>
        <dbReference type="ARBA" id="ARBA00022737"/>
    </source>
</evidence>
<proteinExistence type="predicted"/>
<dbReference type="SMART" id="SM00698">
    <property type="entry name" value="MORN"/>
    <property type="match status" value="3"/>
</dbReference>
<protein>
    <submittedName>
        <fullName evidence="3">Protein ACCUMULATION AND REPLICATION OF CHLOROPLASTS 3</fullName>
    </submittedName>
</protein>
<dbReference type="GO" id="GO:0010020">
    <property type="term" value="P:chloroplast fission"/>
    <property type="evidence" value="ECO:0007669"/>
    <property type="project" value="TreeGrafter"/>
</dbReference>
<dbReference type="PANTHER" id="PTHR43215:SF15">
    <property type="entry name" value="PROTEIN ACCUMULATION AND REPLICATION OF CHLOROPLASTS 3, CHLOROPLASTIC"/>
    <property type="match status" value="1"/>
</dbReference>
<feature type="region of interest" description="Disordered" evidence="2">
    <location>
        <begin position="56"/>
        <end position="80"/>
    </location>
</feature>
<dbReference type="Pfam" id="PF02493">
    <property type="entry name" value="MORN"/>
    <property type="match status" value="4"/>
</dbReference>
<gene>
    <name evidence="3" type="primary">ARC3</name>
    <name evidence="3" type="ORF">QJS10_CPA03g02503</name>
</gene>
<sequence>MEVLSRVGSVTARASPSRPSHKPISFNGRHFSSLSSLRFHLLRRSHAAFASPPLRLRSAPSDEQMTKSDSSSYGETRLDGGGPVSATDVFVIGSRKDAIVDFCLESAFSPSRLRFWCVKRRFIRGTPKGCNYFTDALEKVASAGYGLDYITAVELLSAVKSAGGLAVAILLKPFSFEGQKRQQEETHLKLTVAPHGQTKEIKVPEVLNLLESCGDAKVGFGAGYSIKSSIVQAIECPFLMGTMKDSNKISICNLASASVMDESDLHAFIGDHLTSKDNQLAHSPLDPSEGVSTSSDSDVLLGVTSTGISEVDIVLHSEEVKAEIISKMFNGEDDGVELSKASYEATSTGDDLTVEDGASRNWNVGPGFLIAWQWAKERANLFQATSKADKLDVISLPVGVKSVENSQRFSDVQLQESEVPANMAEEIVGNLDLPSWDALADASFEAIMDAYNSASTLLKGKDTDTLMKKGLLSARAASMLGCLIFSDRSFYDGMWHNGKRSGLGAFYYSNGDVFQGSWRDDLMHGKGWFYFRNGDRWFSNFWKGKANGEGRFYSKSGSIFFGQFQDGWRHGQCLYIDSDGSRWSEIWDEGILVCRTQLDVETKTGDLSNSAHEDEGEEKEKEEEEGGVEAEGGARSVGKSTSEKIHWQPLTSTERR</sequence>
<reference evidence="3" key="1">
    <citation type="journal article" date="2023" name="Nat. Commun.">
        <title>Diploid and tetraploid genomes of Acorus and the evolution of monocots.</title>
        <authorList>
            <person name="Ma L."/>
            <person name="Liu K.W."/>
            <person name="Li Z."/>
            <person name="Hsiao Y.Y."/>
            <person name="Qi Y."/>
            <person name="Fu T."/>
            <person name="Tang G.D."/>
            <person name="Zhang D."/>
            <person name="Sun W.H."/>
            <person name="Liu D.K."/>
            <person name="Li Y."/>
            <person name="Chen G.Z."/>
            <person name="Liu X.D."/>
            <person name="Liao X.Y."/>
            <person name="Jiang Y.T."/>
            <person name="Yu X."/>
            <person name="Hao Y."/>
            <person name="Huang J."/>
            <person name="Zhao X.W."/>
            <person name="Ke S."/>
            <person name="Chen Y.Y."/>
            <person name="Wu W.L."/>
            <person name="Hsu J.L."/>
            <person name="Lin Y.F."/>
            <person name="Huang M.D."/>
            <person name="Li C.Y."/>
            <person name="Huang L."/>
            <person name="Wang Z.W."/>
            <person name="Zhao X."/>
            <person name="Zhong W.Y."/>
            <person name="Peng D.H."/>
            <person name="Ahmad S."/>
            <person name="Lan S."/>
            <person name="Zhang J.S."/>
            <person name="Tsai W.C."/>
            <person name="Van de Peer Y."/>
            <person name="Liu Z.J."/>
        </authorList>
    </citation>
    <scope>NUCLEOTIDE SEQUENCE</scope>
    <source>
        <strain evidence="3">CP</strain>
    </source>
</reference>
<dbReference type="AlphaFoldDB" id="A0AAV9F6T3"/>
<dbReference type="GO" id="GO:0008199">
    <property type="term" value="F:ferric iron binding"/>
    <property type="evidence" value="ECO:0007669"/>
    <property type="project" value="InterPro"/>
</dbReference>
<keyword evidence="4" id="KW-1185">Reference proteome</keyword>
<organism evidence="3 4">
    <name type="scientific">Acorus calamus</name>
    <name type="common">Sweet flag</name>
    <dbReference type="NCBI Taxonomy" id="4465"/>
    <lineage>
        <taxon>Eukaryota</taxon>
        <taxon>Viridiplantae</taxon>
        <taxon>Streptophyta</taxon>
        <taxon>Embryophyta</taxon>
        <taxon>Tracheophyta</taxon>
        <taxon>Spermatophyta</taxon>
        <taxon>Magnoliopsida</taxon>
        <taxon>Liliopsida</taxon>
        <taxon>Acoraceae</taxon>
        <taxon>Acorus</taxon>
    </lineage>
</organism>
<dbReference type="Proteomes" id="UP001180020">
    <property type="component" value="Unassembled WGS sequence"/>
</dbReference>
<dbReference type="GO" id="GO:0016226">
    <property type="term" value="P:iron-sulfur cluster assembly"/>
    <property type="evidence" value="ECO:0007669"/>
    <property type="project" value="InterPro"/>
</dbReference>
<evidence type="ECO:0000256" key="2">
    <source>
        <dbReference type="SAM" id="MobiDB-lite"/>
    </source>
</evidence>
<reference evidence="3" key="2">
    <citation type="submission" date="2023-06" db="EMBL/GenBank/DDBJ databases">
        <authorList>
            <person name="Ma L."/>
            <person name="Liu K.-W."/>
            <person name="Li Z."/>
            <person name="Hsiao Y.-Y."/>
            <person name="Qi Y."/>
            <person name="Fu T."/>
            <person name="Tang G."/>
            <person name="Zhang D."/>
            <person name="Sun W.-H."/>
            <person name="Liu D.-K."/>
            <person name="Li Y."/>
            <person name="Chen G.-Z."/>
            <person name="Liu X.-D."/>
            <person name="Liao X.-Y."/>
            <person name="Jiang Y.-T."/>
            <person name="Yu X."/>
            <person name="Hao Y."/>
            <person name="Huang J."/>
            <person name="Zhao X.-W."/>
            <person name="Ke S."/>
            <person name="Chen Y.-Y."/>
            <person name="Wu W.-L."/>
            <person name="Hsu J.-L."/>
            <person name="Lin Y.-F."/>
            <person name="Huang M.-D."/>
            <person name="Li C.-Y."/>
            <person name="Huang L."/>
            <person name="Wang Z.-W."/>
            <person name="Zhao X."/>
            <person name="Zhong W.-Y."/>
            <person name="Peng D.-H."/>
            <person name="Ahmad S."/>
            <person name="Lan S."/>
            <person name="Zhang J.-S."/>
            <person name="Tsai W.-C."/>
            <person name="Van De Peer Y."/>
            <person name="Liu Z.-J."/>
        </authorList>
    </citation>
    <scope>NUCLEOTIDE SEQUENCE</scope>
    <source>
        <strain evidence="3">CP</strain>
        <tissue evidence="3">Leaves</tissue>
    </source>
</reference>
<comment type="caution">
    <text evidence="3">The sequence shown here is derived from an EMBL/GenBank/DDBJ whole genome shotgun (WGS) entry which is preliminary data.</text>
</comment>
<dbReference type="GO" id="GO:0005829">
    <property type="term" value="C:cytosol"/>
    <property type="evidence" value="ECO:0007669"/>
    <property type="project" value="TreeGrafter"/>
</dbReference>
<name>A0AAV9F6T3_ACOCL</name>
<feature type="compositionally biased region" description="Acidic residues" evidence="2">
    <location>
        <begin position="614"/>
        <end position="628"/>
    </location>
</feature>
<dbReference type="SUPFAM" id="SSF82185">
    <property type="entry name" value="Histone H3 K4-specific methyltransferase SET7/9 N-terminal domain"/>
    <property type="match status" value="1"/>
</dbReference>
<keyword evidence="1" id="KW-0677">Repeat</keyword>
<dbReference type="Gene3D" id="2.20.110.10">
    <property type="entry name" value="Histone H3 K4-specific methyltransferase SET7/9 N-terminal domain"/>
    <property type="match status" value="2"/>
</dbReference>
<evidence type="ECO:0000313" key="4">
    <source>
        <dbReference type="Proteomes" id="UP001180020"/>
    </source>
</evidence>